<dbReference type="EMBL" id="LR797342">
    <property type="protein sequence ID" value="CAB4203808.1"/>
    <property type="molecule type" value="Genomic_DNA"/>
</dbReference>
<sequence>MEEIRFDIQKVAEHLRHSANSKTHKAVYGDQGTKKAGLWWVKDEGSYIMSNGTDADRPAVVYAKGLTPKHRDDVEMMLGGDDFAEFIPFDAVRDILTGDTGDQIAKGRTGSLIFRLIYSDFDGEFSSIEIYIKLNAVRAKKVA</sequence>
<evidence type="ECO:0000313" key="2">
    <source>
        <dbReference type="EMBL" id="CAB5229940.1"/>
    </source>
</evidence>
<accession>A0A6J7XFL2</accession>
<evidence type="ECO:0000313" key="1">
    <source>
        <dbReference type="EMBL" id="CAB4203808.1"/>
    </source>
</evidence>
<gene>
    <name evidence="1" type="ORF">UFOVP1389_1</name>
    <name evidence="2" type="ORF">UFOVP1566_31</name>
</gene>
<dbReference type="Pfam" id="PF11284">
    <property type="entry name" value="DUF3085"/>
    <property type="match status" value="1"/>
</dbReference>
<name>A0A6J7XFL2_9CAUD</name>
<organism evidence="2">
    <name type="scientific">uncultured Caudovirales phage</name>
    <dbReference type="NCBI Taxonomy" id="2100421"/>
    <lineage>
        <taxon>Viruses</taxon>
        <taxon>Duplodnaviria</taxon>
        <taxon>Heunggongvirae</taxon>
        <taxon>Uroviricota</taxon>
        <taxon>Caudoviricetes</taxon>
        <taxon>Peduoviridae</taxon>
        <taxon>Maltschvirus</taxon>
        <taxon>Maltschvirus maltsch</taxon>
    </lineage>
</organism>
<dbReference type="EMBL" id="LR798417">
    <property type="protein sequence ID" value="CAB5229940.1"/>
    <property type="molecule type" value="Genomic_DNA"/>
</dbReference>
<dbReference type="InterPro" id="IPR021436">
    <property type="entry name" value="DUF3085"/>
</dbReference>
<reference evidence="2" key="1">
    <citation type="submission" date="2020-05" db="EMBL/GenBank/DDBJ databases">
        <authorList>
            <person name="Chiriac C."/>
            <person name="Salcher M."/>
            <person name="Ghai R."/>
            <person name="Kavagutti S V."/>
        </authorList>
    </citation>
    <scope>NUCLEOTIDE SEQUENCE</scope>
</reference>
<proteinExistence type="predicted"/>
<protein>
    <submittedName>
        <fullName evidence="2">Uncharacterized protein</fullName>
    </submittedName>
</protein>